<evidence type="ECO:0000256" key="1">
    <source>
        <dbReference type="ARBA" id="ARBA00010515"/>
    </source>
</evidence>
<dbReference type="Pfam" id="PF07859">
    <property type="entry name" value="Abhydrolase_3"/>
    <property type="match status" value="1"/>
</dbReference>
<organism evidence="4 5">
    <name type="scientific">Paraburkholderia steynii</name>
    <dbReference type="NCBI Taxonomy" id="1245441"/>
    <lineage>
        <taxon>Bacteria</taxon>
        <taxon>Pseudomonadati</taxon>
        <taxon>Pseudomonadota</taxon>
        <taxon>Betaproteobacteria</taxon>
        <taxon>Burkholderiales</taxon>
        <taxon>Burkholderiaceae</taxon>
        <taxon>Paraburkholderia</taxon>
    </lineage>
</organism>
<dbReference type="InterPro" id="IPR050300">
    <property type="entry name" value="GDXG_lipolytic_enzyme"/>
</dbReference>
<feature type="domain" description="Alpha/beta hydrolase fold-3" evidence="3">
    <location>
        <begin position="72"/>
        <end position="273"/>
    </location>
</feature>
<proteinExistence type="inferred from homology"/>
<evidence type="ECO:0000313" key="4">
    <source>
        <dbReference type="EMBL" id="SDI41688.1"/>
    </source>
</evidence>
<dbReference type="Proteomes" id="UP000198900">
    <property type="component" value="Unassembled WGS sequence"/>
</dbReference>
<evidence type="ECO:0000259" key="3">
    <source>
        <dbReference type="Pfam" id="PF07859"/>
    </source>
</evidence>
<dbReference type="InterPro" id="IPR013094">
    <property type="entry name" value="AB_hydrolase_3"/>
</dbReference>
<protein>
    <submittedName>
        <fullName evidence="4">Acetyl esterase/lipase</fullName>
    </submittedName>
</protein>
<dbReference type="InterPro" id="IPR029058">
    <property type="entry name" value="AB_hydrolase_fold"/>
</dbReference>
<dbReference type="AlphaFoldDB" id="A0A7Z7FJ43"/>
<dbReference type="RefSeq" id="WP_143036560.1">
    <property type="nucleotide sequence ID" value="NZ_FNDI01000016.1"/>
</dbReference>
<keyword evidence="5" id="KW-1185">Reference proteome</keyword>
<gene>
    <name evidence="4" type="ORF">SAMN04487926_116174</name>
</gene>
<dbReference type="EMBL" id="FNDI01000016">
    <property type="protein sequence ID" value="SDI41688.1"/>
    <property type="molecule type" value="Genomic_DNA"/>
</dbReference>
<accession>A0A7Z7FJ43</accession>
<comment type="caution">
    <text evidence="4">The sequence shown here is derived from an EMBL/GenBank/DDBJ whole genome shotgun (WGS) entry which is preliminary data.</text>
</comment>
<evidence type="ECO:0000256" key="2">
    <source>
        <dbReference type="ARBA" id="ARBA00022801"/>
    </source>
</evidence>
<dbReference type="PANTHER" id="PTHR48081">
    <property type="entry name" value="AB HYDROLASE SUPERFAMILY PROTEIN C4A8.06C"/>
    <property type="match status" value="1"/>
</dbReference>
<name>A0A7Z7FJ43_9BURK</name>
<comment type="similarity">
    <text evidence="1">Belongs to the 'GDXG' lipolytic enzyme family.</text>
</comment>
<reference evidence="4" key="1">
    <citation type="submission" date="2016-10" db="EMBL/GenBank/DDBJ databases">
        <authorList>
            <person name="Varghese N."/>
            <person name="Submissions S."/>
        </authorList>
    </citation>
    <scope>NUCLEOTIDE SEQUENCE [LARGE SCALE GENOMIC DNA]</scope>
    <source>
        <strain evidence="4">YR281</strain>
    </source>
</reference>
<dbReference type="Gene3D" id="3.40.50.1820">
    <property type="entry name" value="alpha/beta hydrolase"/>
    <property type="match status" value="1"/>
</dbReference>
<keyword evidence="2" id="KW-0378">Hydrolase</keyword>
<dbReference type="GO" id="GO:0004806">
    <property type="term" value="F:triacylglycerol lipase activity"/>
    <property type="evidence" value="ECO:0007669"/>
    <property type="project" value="TreeGrafter"/>
</dbReference>
<sequence>MSNTQLINVISNIERVSKDAHAQMSAPQLREGLKALYGPLPVNPRATFRTVDSPGFKGLHCSAPQGLAGKAILFLHGGGFVMGEPETFRTLIAEIAVRTTANVYALDYRRAPEHPYPAAFDDTVAAWCWLLQQGYAPESIALVGDSAGGGLCASLMLDLKRRCLALPSAAFLISPWLDLSMSGPSVLTKASVDPVVSPEGLAFFAQNYLRAQSHTTPFASPLFGDLAGLPPLLIHVGGNETLLDDSVRFAGKAGSAQARVRLDIWPQMIHEWHIWHSVLDEADAALEEGAMFLRAHLGIDTHPASADVSTTA</sequence>
<evidence type="ECO:0000313" key="5">
    <source>
        <dbReference type="Proteomes" id="UP000198900"/>
    </source>
</evidence>
<dbReference type="PANTHER" id="PTHR48081:SF30">
    <property type="entry name" value="ACETYL-HYDROLASE LIPR-RELATED"/>
    <property type="match status" value="1"/>
</dbReference>
<dbReference type="SUPFAM" id="SSF53474">
    <property type="entry name" value="alpha/beta-Hydrolases"/>
    <property type="match status" value="1"/>
</dbReference>